<dbReference type="InterPro" id="IPR011990">
    <property type="entry name" value="TPR-like_helical_dom_sf"/>
</dbReference>
<accession>A0A9W6T7P7</accession>
<dbReference type="SMART" id="SM00386">
    <property type="entry name" value="HAT"/>
    <property type="match status" value="4"/>
</dbReference>
<dbReference type="SMART" id="SM00028">
    <property type="entry name" value="TPR"/>
    <property type="match status" value="3"/>
</dbReference>
<evidence type="ECO:0000313" key="2">
    <source>
        <dbReference type="EMBL" id="GME78278.1"/>
    </source>
</evidence>
<dbReference type="Gene3D" id="1.25.40.10">
    <property type="entry name" value="Tetratricopeptide repeat domain"/>
    <property type="match status" value="1"/>
</dbReference>
<name>A0A9W6T7P7_CANBO</name>
<gene>
    <name evidence="2" type="ORF">Cboi02_000576800</name>
</gene>
<keyword evidence="3" id="KW-1185">Reference proteome</keyword>
<organism evidence="2 3">
    <name type="scientific">Candida boidinii</name>
    <name type="common">Yeast</name>
    <dbReference type="NCBI Taxonomy" id="5477"/>
    <lineage>
        <taxon>Eukaryota</taxon>
        <taxon>Fungi</taxon>
        <taxon>Dikarya</taxon>
        <taxon>Ascomycota</taxon>
        <taxon>Saccharomycotina</taxon>
        <taxon>Pichiomycetes</taxon>
        <taxon>Pichiales</taxon>
        <taxon>Pichiaceae</taxon>
        <taxon>Ogataea</taxon>
        <taxon>Ogataea/Candida clade</taxon>
    </lineage>
</organism>
<dbReference type="SUPFAM" id="SSF48452">
    <property type="entry name" value="TPR-like"/>
    <property type="match status" value="2"/>
</dbReference>
<proteinExistence type="predicted"/>
<dbReference type="InterPro" id="IPR045075">
    <property type="entry name" value="Syf1-like"/>
</dbReference>
<sequence>MYSKDKWKLENDVERSKLILDQGLKELDYQSEDIWFAKIKLELIGEGNNTYTSSIDRFNQCNSIIEEAKIKLNEYSERLIVKQVNILRYLKKYQECIELIEIEMNSNGNKSYYKYYLQLISIYEDDLKDYVKVKEIFSKSIKIFPKNEIFWILYSKFEEFKNKFIIRSRSILDQGLNINFNNDKLWEERILLEIRNNNFNQGIKLLEKSLKIIPNSARLLRIRVNYLGKTLSQKKNLFVQCLNLSNDNPIVILSIANNLIKFGKFTRAKNFYQKCIEIDKDYGDCYIYYYKYLTSGNYSQGNDNEENRKEIEEFEKQFNRNEPHHGDEWCHYLKKIDNLDKPPLEILKEASENVTI</sequence>
<dbReference type="InterPro" id="IPR019734">
    <property type="entry name" value="TPR_rpt"/>
</dbReference>
<dbReference type="GO" id="GO:0005634">
    <property type="term" value="C:nucleus"/>
    <property type="evidence" value="ECO:0007669"/>
    <property type="project" value="UniProtKB-ARBA"/>
</dbReference>
<dbReference type="PANTHER" id="PTHR11246">
    <property type="entry name" value="PRE-MRNA SPLICING FACTOR"/>
    <property type="match status" value="1"/>
</dbReference>
<protein>
    <submittedName>
        <fullName evidence="2">Unnamed protein product</fullName>
    </submittedName>
</protein>
<evidence type="ECO:0000313" key="3">
    <source>
        <dbReference type="Proteomes" id="UP001165120"/>
    </source>
</evidence>
<dbReference type="Proteomes" id="UP001165120">
    <property type="component" value="Unassembled WGS sequence"/>
</dbReference>
<keyword evidence="1" id="KW-0677">Repeat</keyword>
<dbReference type="EMBL" id="BSXN01003015">
    <property type="protein sequence ID" value="GME78278.1"/>
    <property type="molecule type" value="Genomic_DNA"/>
</dbReference>
<comment type="caution">
    <text evidence="2">The sequence shown here is derived from an EMBL/GenBank/DDBJ whole genome shotgun (WGS) entry which is preliminary data.</text>
</comment>
<dbReference type="GO" id="GO:0000398">
    <property type="term" value="P:mRNA splicing, via spliceosome"/>
    <property type="evidence" value="ECO:0007669"/>
    <property type="project" value="InterPro"/>
</dbReference>
<reference evidence="2" key="1">
    <citation type="submission" date="2023-04" db="EMBL/GenBank/DDBJ databases">
        <title>Candida boidinii NBRC 10035.</title>
        <authorList>
            <person name="Ichikawa N."/>
            <person name="Sato H."/>
            <person name="Tonouchi N."/>
        </authorList>
    </citation>
    <scope>NUCLEOTIDE SEQUENCE</scope>
    <source>
        <strain evidence="2">NBRC 10035</strain>
    </source>
</reference>
<dbReference type="AlphaFoldDB" id="A0A9W6T7P7"/>
<evidence type="ECO:0000256" key="1">
    <source>
        <dbReference type="ARBA" id="ARBA00022737"/>
    </source>
</evidence>
<dbReference type="InterPro" id="IPR003107">
    <property type="entry name" value="HAT"/>
</dbReference>
<dbReference type="Pfam" id="PF13181">
    <property type="entry name" value="TPR_8"/>
    <property type="match status" value="1"/>
</dbReference>